<dbReference type="EMBL" id="JAGMUV010000002">
    <property type="protein sequence ID" value="KAH7170880.1"/>
    <property type="molecule type" value="Genomic_DNA"/>
</dbReference>
<evidence type="ECO:0000313" key="3">
    <source>
        <dbReference type="Proteomes" id="UP000738349"/>
    </source>
</evidence>
<dbReference type="AlphaFoldDB" id="A0A9P9FS06"/>
<comment type="caution">
    <text evidence="2">The sequence shown here is derived from an EMBL/GenBank/DDBJ whole genome shotgun (WGS) entry which is preliminary data.</text>
</comment>
<feature type="chain" id="PRO_5040388924" description="Secreted protein" evidence="1">
    <location>
        <begin position="24"/>
        <end position="88"/>
    </location>
</feature>
<evidence type="ECO:0000256" key="1">
    <source>
        <dbReference type="SAM" id="SignalP"/>
    </source>
</evidence>
<evidence type="ECO:0000313" key="2">
    <source>
        <dbReference type="EMBL" id="KAH7170880.1"/>
    </source>
</evidence>
<feature type="signal peptide" evidence="1">
    <location>
        <begin position="1"/>
        <end position="23"/>
    </location>
</feature>
<proteinExistence type="predicted"/>
<accession>A0A9P9FS06</accession>
<organism evidence="2 3">
    <name type="scientific">Dactylonectria macrodidyma</name>
    <dbReference type="NCBI Taxonomy" id="307937"/>
    <lineage>
        <taxon>Eukaryota</taxon>
        <taxon>Fungi</taxon>
        <taxon>Dikarya</taxon>
        <taxon>Ascomycota</taxon>
        <taxon>Pezizomycotina</taxon>
        <taxon>Sordariomycetes</taxon>
        <taxon>Hypocreomycetidae</taxon>
        <taxon>Hypocreales</taxon>
        <taxon>Nectriaceae</taxon>
        <taxon>Dactylonectria</taxon>
    </lineage>
</organism>
<name>A0A9P9FS06_9HYPO</name>
<protein>
    <recommendedName>
        <fullName evidence="4">Secreted protein</fullName>
    </recommendedName>
</protein>
<dbReference type="Proteomes" id="UP000738349">
    <property type="component" value="Unassembled WGS sequence"/>
</dbReference>
<keyword evidence="3" id="KW-1185">Reference proteome</keyword>
<keyword evidence="1" id="KW-0732">Signal</keyword>
<sequence>MGVNLTELARLCWVALGVSWVCGCSKAPPRPQMKHVLWRRGGPLAVSWSLGKPFWCQMVGISRQYTHALLSPVSACRSRTATLSPFGR</sequence>
<evidence type="ECO:0008006" key="4">
    <source>
        <dbReference type="Google" id="ProtNLM"/>
    </source>
</evidence>
<gene>
    <name evidence="2" type="ORF">EDB81DRAFT_776969</name>
</gene>
<reference evidence="2" key="1">
    <citation type="journal article" date="2021" name="Nat. Commun.">
        <title>Genetic determinants of endophytism in the Arabidopsis root mycobiome.</title>
        <authorList>
            <person name="Mesny F."/>
            <person name="Miyauchi S."/>
            <person name="Thiergart T."/>
            <person name="Pickel B."/>
            <person name="Atanasova L."/>
            <person name="Karlsson M."/>
            <person name="Huettel B."/>
            <person name="Barry K.W."/>
            <person name="Haridas S."/>
            <person name="Chen C."/>
            <person name="Bauer D."/>
            <person name="Andreopoulos W."/>
            <person name="Pangilinan J."/>
            <person name="LaButti K."/>
            <person name="Riley R."/>
            <person name="Lipzen A."/>
            <person name="Clum A."/>
            <person name="Drula E."/>
            <person name="Henrissat B."/>
            <person name="Kohler A."/>
            <person name="Grigoriev I.V."/>
            <person name="Martin F.M."/>
            <person name="Hacquard S."/>
        </authorList>
    </citation>
    <scope>NUCLEOTIDE SEQUENCE</scope>
    <source>
        <strain evidence="2">MPI-CAGE-AT-0147</strain>
    </source>
</reference>